<comment type="cofactor">
    <cofactor evidence="1">
        <name>pantetheine 4'-phosphate</name>
        <dbReference type="ChEBI" id="CHEBI:47942"/>
    </cofactor>
</comment>
<dbReference type="InterPro" id="IPR009081">
    <property type="entry name" value="PP-bd_ACP"/>
</dbReference>
<name>A0A3S7V091_9BACT</name>
<evidence type="ECO:0000256" key="2">
    <source>
        <dbReference type="ARBA" id="ARBA00022450"/>
    </source>
</evidence>
<dbReference type="Pfam" id="PF00668">
    <property type="entry name" value="Condensation"/>
    <property type="match status" value="1"/>
</dbReference>
<dbReference type="InterPro" id="IPR036736">
    <property type="entry name" value="ACP-like_sf"/>
</dbReference>
<dbReference type="FunFam" id="1.10.1200.10:FF:000016">
    <property type="entry name" value="Non-ribosomal peptide synthase"/>
    <property type="match status" value="1"/>
</dbReference>
<dbReference type="InterPro" id="IPR025110">
    <property type="entry name" value="AMP-bd_C"/>
</dbReference>
<dbReference type="Pfam" id="PF13193">
    <property type="entry name" value="AMP-binding_C"/>
    <property type="match status" value="1"/>
</dbReference>
<dbReference type="InterPro" id="IPR020806">
    <property type="entry name" value="PKS_PP-bd"/>
</dbReference>
<feature type="compositionally biased region" description="Low complexity" evidence="4">
    <location>
        <begin position="1122"/>
        <end position="1135"/>
    </location>
</feature>
<dbReference type="SMART" id="SM00823">
    <property type="entry name" value="PKS_PP"/>
    <property type="match status" value="1"/>
</dbReference>
<proteinExistence type="predicted"/>
<dbReference type="Gene3D" id="3.30.559.10">
    <property type="entry name" value="Chloramphenicol acetyltransferase-like domain"/>
    <property type="match status" value="1"/>
</dbReference>
<dbReference type="Pfam" id="PF00550">
    <property type="entry name" value="PP-binding"/>
    <property type="match status" value="1"/>
</dbReference>
<dbReference type="InterPro" id="IPR023213">
    <property type="entry name" value="CAT-like_dom_sf"/>
</dbReference>
<dbReference type="SUPFAM" id="SSF47336">
    <property type="entry name" value="ACP-like"/>
    <property type="match status" value="1"/>
</dbReference>
<dbReference type="EMBL" id="MH908922">
    <property type="protein sequence ID" value="AYM54409.1"/>
    <property type="molecule type" value="Genomic_DNA"/>
</dbReference>
<dbReference type="InterPro" id="IPR042099">
    <property type="entry name" value="ANL_N_sf"/>
</dbReference>
<dbReference type="CDD" id="cd19531">
    <property type="entry name" value="LCL_NRPS-like"/>
    <property type="match status" value="1"/>
</dbReference>
<dbReference type="FunFam" id="3.30.559.10:FF:000012">
    <property type="entry name" value="Non-ribosomal peptide synthetase"/>
    <property type="match status" value="1"/>
</dbReference>
<dbReference type="AlphaFoldDB" id="A0A3S7V091"/>
<dbReference type="GO" id="GO:0031177">
    <property type="term" value="F:phosphopantetheine binding"/>
    <property type="evidence" value="ECO:0007669"/>
    <property type="project" value="InterPro"/>
</dbReference>
<dbReference type="InterPro" id="IPR006162">
    <property type="entry name" value="Ppantetheine_attach_site"/>
</dbReference>
<feature type="region of interest" description="Disordered" evidence="4">
    <location>
        <begin position="1122"/>
        <end position="1167"/>
    </location>
</feature>
<dbReference type="Gene3D" id="3.30.559.30">
    <property type="entry name" value="Nonribosomal peptide synthetase, condensation domain"/>
    <property type="match status" value="1"/>
</dbReference>
<accession>A0A3S7V091</accession>
<dbReference type="PROSITE" id="PS50075">
    <property type="entry name" value="CARRIER"/>
    <property type="match status" value="1"/>
</dbReference>
<dbReference type="Gene3D" id="3.30.300.30">
    <property type="match status" value="1"/>
</dbReference>
<evidence type="ECO:0000256" key="3">
    <source>
        <dbReference type="ARBA" id="ARBA00022553"/>
    </source>
</evidence>
<keyword evidence="2" id="KW-0596">Phosphopantetheine</keyword>
<dbReference type="InterPro" id="IPR001242">
    <property type="entry name" value="Condensation_dom"/>
</dbReference>
<dbReference type="SUPFAM" id="SSF56801">
    <property type="entry name" value="Acetyl-CoA synthetase-like"/>
    <property type="match status" value="1"/>
</dbReference>
<dbReference type="GO" id="GO:0072330">
    <property type="term" value="P:monocarboxylic acid biosynthetic process"/>
    <property type="evidence" value="ECO:0007669"/>
    <property type="project" value="UniProtKB-ARBA"/>
</dbReference>
<dbReference type="InterPro" id="IPR010071">
    <property type="entry name" value="AA_adenyl_dom"/>
</dbReference>
<organism evidence="6">
    <name type="scientific">Phaselicystis flava</name>
    <dbReference type="NCBI Taxonomy" id="525924"/>
    <lineage>
        <taxon>Bacteria</taxon>
        <taxon>Pseudomonadati</taxon>
        <taxon>Myxococcota</taxon>
        <taxon>Polyangia</taxon>
        <taxon>Polyangiales</taxon>
        <taxon>Phaselicystidaceae</taxon>
        <taxon>Phaselicystis</taxon>
    </lineage>
</organism>
<dbReference type="GO" id="GO:0043041">
    <property type="term" value="P:amino acid activation for nonribosomal peptide biosynthetic process"/>
    <property type="evidence" value="ECO:0007669"/>
    <property type="project" value="TreeGrafter"/>
</dbReference>
<protein>
    <submittedName>
        <fullName evidence="6">Amino acid adenylation domain protein</fullName>
    </submittedName>
</protein>
<dbReference type="InterPro" id="IPR045851">
    <property type="entry name" value="AMP-bd_C_sf"/>
</dbReference>
<dbReference type="CDD" id="cd05930">
    <property type="entry name" value="A_NRPS"/>
    <property type="match status" value="1"/>
</dbReference>
<keyword evidence="3" id="KW-0597">Phosphoprotein</keyword>
<dbReference type="PROSITE" id="PS00455">
    <property type="entry name" value="AMP_BINDING"/>
    <property type="match status" value="1"/>
</dbReference>
<dbReference type="GO" id="GO:0044550">
    <property type="term" value="P:secondary metabolite biosynthetic process"/>
    <property type="evidence" value="ECO:0007669"/>
    <property type="project" value="TreeGrafter"/>
</dbReference>
<dbReference type="InterPro" id="IPR020845">
    <property type="entry name" value="AMP-binding_CS"/>
</dbReference>
<evidence type="ECO:0000313" key="6">
    <source>
        <dbReference type="EMBL" id="AYM54409.1"/>
    </source>
</evidence>
<dbReference type="Gene3D" id="1.10.1200.10">
    <property type="entry name" value="ACP-like"/>
    <property type="match status" value="1"/>
</dbReference>
<dbReference type="Gene3D" id="3.40.50.12780">
    <property type="entry name" value="N-terminal domain of ligase-like"/>
    <property type="match status" value="1"/>
</dbReference>
<dbReference type="PANTHER" id="PTHR45527">
    <property type="entry name" value="NONRIBOSOMAL PEPTIDE SYNTHETASE"/>
    <property type="match status" value="1"/>
</dbReference>
<evidence type="ECO:0000259" key="5">
    <source>
        <dbReference type="PROSITE" id="PS50075"/>
    </source>
</evidence>
<evidence type="ECO:0000256" key="4">
    <source>
        <dbReference type="SAM" id="MobiDB-lite"/>
    </source>
</evidence>
<dbReference type="SUPFAM" id="SSF52777">
    <property type="entry name" value="CoA-dependent acyltransferases"/>
    <property type="match status" value="2"/>
</dbReference>
<feature type="compositionally biased region" description="Basic residues" evidence="4">
    <location>
        <begin position="1136"/>
        <end position="1152"/>
    </location>
</feature>
<feature type="domain" description="Carrier" evidence="5">
    <location>
        <begin position="1048"/>
        <end position="1123"/>
    </location>
</feature>
<sequence length="1167" mass="126741">MSSHDPMNDLARRIASLTPAQRELLALRARRRGIEVSSVQPIARRSADGPPARLSFPQERLWFLQQMSADAGALNLVYAFDLRGALDVSTLGRAFDEIVRRHEALRTTFARCDNAPVQRIEAPAPVELRLERLDGHPEHARAQETKRWIAEAARPFDLARGPLLRAVLLRWSAEEHTLIFAIHHIAADGWSLGVLVRELASLYEALRAGRPSPLPELPIQYADFALWQRERLRGAVLDRELAYWRAQLSGAPPRLELPTDRPRPAVQGSRGGTVAFDVPEALSSALEALARREGATLFMTLLAAFDVLLARYSGQQDIVVGTPVAGRLRPDLEPLIGCLVNALALRTDLSNNPSFRALLGRVKDVALDAFAHQELPFELLVEALRPQRDLSHTPIFQAMFVLQNAPLEELSLAGLSLRPIEVVADAVMHDLTLTVRPTGGRLRAWIEYSADLFERSTIERMAGHLLTLLEAFTRDPELGILDAPMLTEAERRTLLVAWDGAAERREERCVHQLFEAWAARCPDAEAISSGGFSLRYGELNARSNRLAHGLRAQGLEPKERVAVLLGHGPAQVAALLGVAKAGGVAVPLDPTHPPERLRQVLDAVDPRCVLVDATSRAAAAALLDSAGSRAASRSVVIDLTGIEAEQGAALSPDAGFGAFAGLPAIDPDPVTSPADPLYIVHTSGSTGGPKGIVQSHRSFAQFLDWQARCFAIGAGQRVAQWAPISYDAGLCELLGALCFGATLCLAPPALRTDPAATPAWLRSERITLLQMVPSFARRLLDAVEIGGASAGPHPLPELERVLLAGEVLPVSLARDWLARFGARPALFNLYGPSETVLATYHEVARVDPEQTAIPVGRAIDGRQILVLDPAGQPCPIGVPGEVYVRSAYLTEGYLGRDEETRRVYLQSPLHDDYPDRVYRTGDLGRWRPDGALEFLGRRDHQVKIRGNRVELGEVEGALAAHPSVQECVVISERLDEAEQRLVAYVAGADGPSATELRQFLAGRLPGYMIPATYVALPALPRTSTGKVDRAALPRPTGERPDLGSAFVAPQAGLEETIAGIWRAVLGLDRVGVNDNFFDAGGHSLLVVELRNRLASACGVEVPIVEIFRHPTVAALARYLSASPEPAPQEAGAGARARTRRAAVRQLRDRRARVGASTRNDEVESDEH</sequence>
<dbReference type="GO" id="GO:0005737">
    <property type="term" value="C:cytoplasm"/>
    <property type="evidence" value="ECO:0007669"/>
    <property type="project" value="TreeGrafter"/>
</dbReference>
<dbReference type="GO" id="GO:0003824">
    <property type="term" value="F:catalytic activity"/>
    <property type="evidence" value="ECO:0007669"/>
    <property type="project" value="InterPro"/>
</dbReference>
<evidence type="ECO:0000256" key="1">
    <source>
        <dbReference type="ARBA" id="ARBA00001957"/>
    </source>
</evidence>
<dbReference type="NCBIfam" id="TIGR01733">
    <property type="entry name" value="AA-adenyl-dom"/>
    <property type="match status" value="1"/>
</dbReference>
<dbReference type="InterPro" id="IPR000873">
    <property type="entry name" value="AMP-dep_synth/lig_dom"/>
</dbReference>
<reference evidence="6" key="1">
    <citation type="journal article" date="2018" name="J. Ind. Microbiol. Biotechnol.">
        <title>Genome mining reveals uncommon alkylpyrones as type III PKS products from myxobacteria.</title>
        <authorList>
            <person name="Hug J.J."/>
            <person name="Panter F."/>
            <person name="Krug D."/>
            <person name="Muller R."/>
        </authorList>
    </citation>
    <scope>NUCLEOTIDE SEQUENCE</scope>
    <source>
        <strain evidence="6">MSr9315</strain>
    </source>
</reference>
<dbReference type="PANTHER" id="PTHR45527:SF1">
    <property type="entry name" value="FATTY ACID SYNTHASE"/>
    <property type="match status" value="1"/>
</dbReference>
<dbReference type="Pfam" id="PF00501">
    <property type="entry name" value="AMP-binding"/>
    <property type="match status" value="1"/>
</dbReference>
<dbReference type="PROSITE" id="PS00012">
    <property type="entry name" value="PHOSPHOPANTETHEINE"/>
    <property type="match status" value="1"/>
</dbReference>